<gene>
    <name evidence="3" type="ORF">IAB99_05800</name>
</gene>
<proteinExistence type="predicted"/>
<sequence length="199" mass="22294">MSSFWQEIHQLDQAVTLSVNSWHTGFSDYIMTLFSDIGIWIPMYAVIVCFLFWRLGWKKALIVIASAALAFGLCDQFSNVIKDSVARLRPCRDDIMLDGGLRVLEGGGGQFGFFSAHAANAFGFAVTTLIGFRHDRRLKYRGYAAWIFFWALMVSISRVFVGKHYLGDILAGAAVGVVFGLFTAWLARLAISYISRNTR</sequence>
<evidence type="ECO:0000259" key="2">
    <source>
        <dbReference type="SMART" id="SM00014"/>
    </source>
</evidence>
<dbReference type="SUPFAM" id="SSF48317">
    <property type="entry name" value="Acid phosphatase/Vanadium-dependent haloperoxidase"/>
    <property type="match status" value="1"/>
</dbReference>
<dbReference type="InterPro" id="IPR036938">
    <property type="entry name" value="PAP2/HPO_sf"/>
</dbReference>
<feature type="transmembrane region" description="Helical" evidence="1">
    <location>
        <begin position="144"/>
        <end position="163"/>
    </location>
</feature>
<dbReference type="Pfam" id="PF01569">
    <property type="entry name" value="PAP2"/>
    <property type="match status" value="1"/>
</dbReference>
<dbReference type="InterPro" id="IPR000326">
    <property type="entry name" value="PAP2/HPO"/>
</dbReference>
<organism evidence="3 4">
    <name type="scientific">Candidatus Cryptobacteroides faecipullorum</name>
    <dbReference type="NCBI Taxonomy" id="2840764"/>
    <lineage>
        <taxon>Bacteria</taxon>
        <taxon>Pseudomonadati</taxon>
        <taxon>Bacteroidota</taxon>
        <taxon>Bacteroidia</taxon>
        <taxon>Bacteroidales</taxon>
        <taxon>Candidatus Cryptobacteroides</taxon>
    </lineage>
</organism>
<accession>A0A9D9I8M8</accession>
<protein>
    <submittedName>
        <fullName evidence="3">Phosphatase PAP2 family protein</fullName>
    </submittedName>
</protein>
<comment type="caution">
    <text evidence="3">The sequence shown here is derived from an EMBL/GenBank/DDBJ whole genome shotgun (WGS) entry which is preliminary data.</text>
</comment>
<reference evidence="3" key="2">
    <citation type="journal article" date="2021" name="PeerJ">
        <title>Extensive microbial diversity within the chicken gut microbiome revealed by metagenomics and culture.</title>
        <authorList>
            <person name="Gilroy R."/>
            <person name="Ravi A."/>
            <person name="Getino M."/>
            <person name="Pursley I."/>
            <person name="Horton D.L."/>
            <person name="Alikhan N.F."/>
            <person name="Baker D."/>
            <person name="Gharbi K."/>
            <person name="Hall N."/>
            <person name="Watson M."/>
            <person name="Adriaenssens E.M."/>
            <person name="Foster-Nyarko E."/>
            <person name="Jarju S."/>
            <person name="Secka A."/>
            <person name="Antonio M."/>
            <person name="Oren A."/>
            <person name="Chaudhuri R.R."/>
            <person name="La Ragione R."/>
            <person name="Hildebrand F."/>
            <person name="Pallen M.J."/>
        </authorList>
    </citation>
    <scope>NUCLEOTIDE SEQUENCE</scope>
    <source>
        <strain evidence="3">B1-15692</strain>
    </source>
</reference>
<feature type="transmembrane region" description="Helical" evidence="1">
    <location>
        <begin position="111"/>
        <end position="132"/>
    </location>
</feature>
<keyword evidence="1" id="KW-0812">Transmembrane</keyword>
<dbReference type="AlphaFoldDB" id="A0A9D9I8M8"/>
<feature type="transmembrane region" description="Helical" evidence="1">
    <location>
        <begin position="60"/>
        <end position="78"/>
    </location>
</feature>
<dbReference type="SMART" id="SM00014">
    <property type="entry name" value="acidPPc"/>
    <property type="match status" value="1"/>
</dbReference>
<keyword evidence="1" id="KW-1133">Transmembrane helix</keyword>
<name>A0A9D9I8M8_9BACT</name>
<dbReference type="PANTHER" id="PTHR14969">
    <property type="entry name" value="SPHINGOSINE-1-PHOSPHATE PHOSPHOHYDROLASE"/>
    <property type="match status" value="1"/>
</dbReference>
<evidence type="ECO:0000313" key="4">
    <source>
        <dbReference type="Proteomes" id="UP000823660"/>
    </source>
</evidence>
<dbReference type="PANTHER" id="PTHR14969:SF13">
    <property type="entry name" value="AT30094P"/>
    <property type="match status" value="1"/>
</dbReference>
<feature type="domain" description="Phosphatidic acid phosphatase type 2/haloperoxidase" evidence="2">
    <location>
        <begin position="63"/>
        <end position="184"/>
    </location>
</feature>
<evidence type="ECO:0000256" key="1">
    <source>
        <dbReference type="SAM" id="Phobius"/>
    </source>
</evidence>
<dbReference type="Proteomes" id="UP000823660">
    <property type="component" value="Unassembled WGS sequence"/>
</dbReference>
<feature type="transmembrane region" description="Helical" evidence="1">
    <location>
        <begin position="169"/>
        <end position="191"/>
    </location>
</feature>
<dbReference type="EMBL" id="JADIMH010000032">
    <property type="protein sequence ID" value="MBO8467259.1"/>
    <property type="molecule type" value="Genomic_DNA"/>
</dbReference>
<feature type="transmembrane region" description="Helical" evidence="1">
    <location>
        <begin position="29"/>
        <end position="53"/>
    </location>
</feature>
<dbReference type="Gene3D" id="1.20.144.10">
    <property type="entry name" value="Phosphatidic acid phosphatase type 2/haloperoxidase"/>
    <property type="match status" value="2"/>
</dbReference>
<reference evidence="3" key="1">
    <citation type="submission" date="2020-10" db="EMBL/GenBank/DDBJ databases">
        <authorList>
            <person name="Gilroy R."/>
        </authorList>
    </citation>
    <scope>NUCLEOTIDE SEQUENCE</scope>
    <source>
        <strain evidence="3">B1-15692</strain>
    </source>
</reference>
<keyword evidence="1" id="KW-0472">Membrane</keyword>
<evidence type="ECO:0000313" key="3">
    <source>
        <dbReference type="EMBL" id="MBO8467259.1"/>
    </source>
</evidence>